<sequence length="201" mass="22976">MMIAKLFDTSNVLLIAATLITLPQLRIINQALRVQISRYVEPGLILILIASVSLFRSMFSSNDPFENFAVAVVFSVLYNFQGLLSELHQSRIQLASLERNNNQSKAAYMALLDDKNELATQIRRMKQEANSRRSQLGSDVAKQLLSTQSEVKRLQERCSAMEKHADITKNEVLRLQQEKKTLRSQLKSFEMVFGEQRKKLT</sequence>
<keyword evidence="1" id="KW-0175">Coiled coil</keyword>
<proteinExistence type="predicted"/>
<evidence type="ECO:0000313" key="2">
    <source>
        <dbReference type="EMBL" id="CRZ10418.1"/>
    </source>
</evidence>
<dbReference type="AlphaFoldDB" id="A0A0H5R8G0"/>
<accession>A0A0H5R8G0</accession>
<name>A0A0H5R8G0_9EUKA</name>
<reference evidence="2" key="1">
    <citation type="submission" date="2015-04" db="EMBL/GenBank/DDBJ databases">
        <title>The genome sequence of the plant pathogenic Rhizarian Plasmodiophora brassicae reveals insights in its biotrophic life cycle and the origin of chitin synthesis.</title>
        <authorList>
            <person name="Schwelm A."/>
            <person name="Fogelqvist J."/>
            <person name="Knaust A."/>
            <person name="Julke S."/>
            <person name="Lilja T."/>
            <person name="Dhandapani V."/>
            <person name="Bonilla-Rosso G."/>
            <person name="Karlsson M."/>
            <person name="Shevchenko A."/>
            <person name="Choi S.R."/>
            <person name="Kim H.G."/>
            <person name="Park J.Y."/>
            <person name="Lim Y.P."/>
            <person name="Ludwig-Muller J."/>
            <person name="Dixelius C."/>
        </authorList>
    </citation>
    <scope>NUCLEOTIDE SEQUENCE</scope>
    <source>
        <tissue evidence="2">Potato root galls</tissue>
    </source>
</reference>
<organism evidence="2">
    <name type="scientific">Spongospora subterranea</name>
    <dbReference type="NCBI Taxonomy" id="70186"/>
    <lineage>
        <taxon>Eukaryota</taxon>
        <taxon>Sar</taxon>
        <taxon>Rhizaria</taxon>
        <taxon>Endomyxa</taxon>
        <taxon>Phytomyxea</taxon>
        <taxon>Plasmodiophorida</taxon>
        <taxon>Plasmodiophoridae</taxon>
        <taxon>Spongospora</taxon>
    </lineage>
</organism>
<feature type="coiled-coil region" evidence="1">
    <location>
        <begin position="80"/>
        <end position="192"/>
    </location>
</feature>
<dbReference type="EMBL" id="HACM01009976">
    <property type="protein sequence ID" value="CRZ10418.1"/>
    <property type="molecule type" value="Transcribed_RNA"/>
</dbReference>
<protein>
    <submittedName>
        <fullName evidence="2">Uncharacterized protein</fullName>
    </submittedName>
</protein>
<evidence type="ECO:0000256" key="1">
    <source>
        <dbReference type="SAM" id="Coils"/>
    </source>
</evidence>